<dbReference type="PANTHER" id="PTHR36710:SF20">
    <property type="entry name" value="PECTINESTERASE INHIBITOR DOMAIN PROTEIN"/>
    <property type="match status" value="1"/>
</dbReference>
<dbReference type="CDD" id="cd15797">
    <property type="entry name" value="PMEI"/>
    <property type="match status" value="1"/>
</dbReference>
<evidence type="ECO:0000313" key="5">
    <source>
        <dbReference type="EMBL" id="RHN50639.1"/>
    </source>
</evidence>
<reference evidence="5" key="1">
    <citation type="journal article" date="2018" name="Nat. Plants">
        <title>Whole-genome landscape of Medicago truncatula symbiotic genes.</title>
        <authorList>
            <person name="Pecrix Y."/>
            <person name="Gamas P."/>
            <person name="Carrere S."/>
        </authorList>
    </citation>
    <scope>NUCLEOTIDE SEQUENCE</scope>
    <source>
        <tissue evidence="5">Leaves</tissue>
    </source>
</reference>
<dbReference type="SMART" id="SM00856">
    <property type="entry name" value="PMEI"/>
    <property type="match status" value="1"/>
</dbReference>
<evidence type="ECO:0000256" key="2">
    <source>
        <dbReference type="ARBA" id="ARBA00023157"/>
    </source>
</evidence>
<gene>
    <name evidence="5" type="ORF">MtrunA17_Chr6g0459651</name>
</gene>
<keyword evidence="1" id="KW-0732">Signal</keyword>
<dbReference type="Pfam" id="PF04043">
    <property type="entry name" value="PMEI"/>
    <property type="match status" value="1"/>
</dbReference>
<keyword evidence="2" id="KW-1015">Disulfide bond</keyword>
<dbReference type="InterPro" id="IPR052421">
    <property type="entry name" value="PCW_Enzyme_Inhibitor"/>
</dbReference>
<dbReference type="InterPro" id="IPR035513">
    <property type="entry name" value="Invertase/methylesterase_inhib"/>
</dbReference>
<sequence length="164" mass="18356">MTTTSLAFMICHCNVETICKTAKDPSFCSTFLKSRPAGVGRDLVSLAQYSIENVHTNVTNTVDLITKLVAQSRDMNEKSHYGNCLQHFNSIVEYVKEAEGFLKIGDYEDVHMNANFIIINVDDCLFGDSPSDPPFHDTSMLPKYADVVQKIAEIIFIISNLLKQ</sequence>
<protein>
    <submittedName>
        <fullName evidence="5">Putative pectinesterase inhibitor domain-containing protein</fullName>
    </submittedName>
</protein>
<dbReference type="Gramene" id="rna34949">
    <property type="protein sequence ID" value="RHN50639.1"/>
    <property type="gene ID" value="gene34949"/>
</dbReference>
<dbReference type="Gene3D" id="1.20.140.40">
    <property type="entry name" value="Invertase/pectin methylesterase inhibitor family protein"/>
    <property type="match status" value="1"/>
</dbReference>
<accession>A0A396HBG7</accession>
<evidence type="ECO:0000256" key="3">
    <source>
        <dbReference type="ARBA" id="ARBA00038471"/>
    </source>
</evidence>
<dbReference type="FunFam" id="1.20.140.40:FF:000008">
    <property type="entry name" value="Invertase/pectin methylesterase inhibitor family protein"/>
    <property type="match status" value="1"/>
</dbReference>
<dbReference type="PANTHER" id="PTHR36710">
    <property type="entry name" value="PECTINESTERASE INHIBITOR-LIKE"/>
    <property type="match status" value="1"/>
</dbReference>
<dbReference type="InterPro" id="IPR034086">
    <property type="entry name" value="PMEI_plant"/>
</dbReference>
<dbReference type="NCBIfam" id="TIGR01614">
    <property type="entry name" value="PME_inhib"/>
    <property type="match status" value="1"/>
</dbReference>
<dbReference type="AlphaFoldDB" id="A0A396HBG7"/>
<feature type="domain" description="Pectinesterase inhibitor" evidence="4">
    <location>
        <begin position="10"/>
        <end position="158"/>
    </location>
</feature>
<comment type="caution">
    <text evidence="5">The sequence shown here is derived from an EMBL/GenBank/DDBJ whole genome shotgun (WGS) entry which is preliminary data.</text>
</comment>
<dbReference type="InterPro" id="IPR006501">
    <property type="entry name" value="Pectinesterase_inhib_dom"/>
</dbReference>
<dbReference type="SUPFAM" id="SSF101148">
    <property type="entry name" value="Plant invertase/pectin methylesterase inhibitor"/>
    <property type="match status" value="1"/>
</dbReference>
<dbReference type="Proteomes" id="UP000265566">
    <property type="component" value="Chromosome 6"/>
</dbReference>
<dbReference type="GO" id="GO:0046910">
    <property type="term" value="F:pectinesterase inhibitor activity"/>
    <property type="evidence" value="ECO:0007669"/>
    <property type="project" value="InterPro"/>
</dbReference>
<name>A0A396HBG7_MEDTR</name>
<evidence type="ECO:0000259" key="4">
    <source>
        <dbReference type="SMART" id="SM00856"/>
    </source>
</evidence>
<organism evidence="5">
    <name type="scientific">Medicago truncatula</name>
    <name type="common">Barrel medic</name>
    <name type="synonym">Medicago tribuloides</name>
    <dbReference type="NCBI Taxonomy" id="3880"/>
    <lineage>
        <taxon>Eukaryota</taxon>
        <taxon>Viridiplantae</taxon>
        <taxon>Streptophyta</taxon>
        <taxon>Embryophyta</taxon>
        <taxon>Tracheophyta</taxon>
        <taxon>Spermatophyta</taxon>
        <taxon>Magnoliopsida</taxon>
        <taxon>eudicotyledons</taxon>
        <taxon>Gunneridae</taxon>
        <taxon>Pentapetalae</taxon>
        <taxon>rosids</taxon>
        <taxon>fabids</taxon>
        <taxon>Fabales</taxon>
        <taxon>Fabaceae</taxon>
        <taxon>Papilionoideae</taxon>
        <taxon>50 kb inversion clade</taxon>
        <taxon>NPAAA clade</taxon>
        <taxon>Hologalegina</taxon>
        <taxon>IRL clade</taxon>
        <taxon>Trifolieae</taxon>
        <taxon>Medicago</taxon>
    </lineage>
</organism>
<comment type="similarity">
    <text evidence="3">Belongs to the PMEI family.</text>
</comment>
<evidence type="ECO:0000256" key="1">
    <source>
        <dbReference type="ARBA" id="ARBA00022729"/>
    </source>
</evidence>
<dbReference type="EMBL" id="PSQE01000006">
    <property type="protein sequence ID" value="RHN50639.1"/>
    <property type="molecule type" value="Genomic_DNA"/>
</dbReference>
<proteinExistence type="inferred from homology"/>